<evidence type="ECO:0000313" key="3">
    <source>
        <dbReference type="EMBL" id="KAF2885382.1"/>
    </source>
</evidence>
<feature type="non-terminal residue" evidence="3">
    <location>
        <position position="1"/>
    </location>
</feature>
<name>A0A8K0CK31_IGNLU</name>
<accession>A0A8K0CK31</accession>
<dbReference type="GO" id="GO:0062129">
    <property type="term" value="C:chitin-based extracellular matrix"/>
    <property type="evidence" value="ECO:0007669"/>
    <property type="project" value="TreeGrafter"/>
</dbReference>
<evidence type="ECO:0008006" key="5">
    <source>
        <dbReference type="Google" id="ProtNLM"/>
    </source>
</evidence>
<dbReference type="GO" id="GO:0008010">
    <property type="term" value="F:structural constituent of chitin-based larval cuticle"/>
    <property type="evidence" value="ECO:0007669"/>
    <property type="project" value="TreeGrafter"/>
</dbReference>
<keyword evidence="4" id="KW-1185">Reference proteome</keyword>
<dbReference type="InterPro" id="IPR031311">
    <property type="entry name" value="CHIT_BIND_RR_consensus"/>
</dbReference>
<dbReference type="PANTHER" id="PTHR10380:SF236">
    <property type="entry name" value="PUPAL CUTICLE PROTEIN EDG-84A-LIKE PROTEIN"/>
    <property type="match status" value="1"/>
</dbReference>
<comment type="caution">
    <text evidence="3">The sequence shown here is derived from an EMBL/GenBank/DDBJ whole genome shotgun (WGS) entry which is preliminary data.</text>
</comment>
<keyword evidence="1 2" id="KW-0193">Cuticle</keyword>
<protein>
    <recommendedName>
        <fullName evidence="5">Cuticle protein</fullName>
    </recommendedName>
</protein>
<dbReference type="InterPro" id="IPR050468">
    <property type="entry name" value="Cuticle_Struct_Prot"/>
</dbReference>
<dbReference type="PANTHER" id="PTHR10380">
    <property type="entry name" value="CUTICLE PROTEIN"/>
    <property type="match status" value="1"/>
</dbReference>
<organism evidence="3 4">
    <name type="scientific">Ignelater luminosus</name>
    <name type="common">Cucubano</name>
    <name type="synonym">Pyrophorus luminosus</name>
    <dbReference type="NCBI Taxonomy" id="2038154"/>
    <lineage>
        <taxon>Eukaryota</taxon>
        <taxon>Metazoa</taxon>
        <taxon>Ecdysozoa</taxon>
        <taxon>Arthropoda</taxon>
        <taxon>Hexapoda</taxon>
        <taxon>Insecta</taxon>
        <taxon>Pterygota</taxon>
        <taxon>Neoptera</taxon>
        <taxon>Endopterygota</taxon>
        <taxon>Coleoptera</taxon>
        <taxon>Polyphaga</taxon>
        <taxon>Elateriformia</taxon>
        <taxon>Elateroidea</taxon>
        <taxon>Elateridae</taxon>
        <taxon>Agrypninae</taxon>
        <taxon>Pyrophorini</taxon>
        <taxon>Ignelater</taxon>
    </lineage>
</organism>
<sequence>VAFTCLLAVVAAKPGYLGHAHLGLAGHAHLGLAGHAVAPGFGYSSVTAHAAPVVAHAAPVVAHAAPASVAHHVAVGAPAAAVAHHAAYAAPAVFHHAAPAAAITTHTAIAHHAALPAVAHHAAVVPAVAHHAALAAPVAYAAPVAAAIAAPVIEKTQYHAQDVLGQASYGHTEAFQHHHAVQDAAGNKVGSYSWVAPNGQVVAGKYVADALGYRVHSNAVPVGPAPVLDTPEVVAARSAHYAAHIAAKTHHHLVRRGIVAAAPVVAYSAAVATPLHYTAHYTRALVAPVVHAKAHLHYGLY</sequence>
<dbReference type="OrthoDB" id="6515429at2759"/>
<dbReference type="PROSITE" id="PS51155">
    <property type="entry name" value="CHIT_BIND_RR_2"/>
    <property type="match status" value="1"/>
</dbReference>
<dbReference type="AlphaFoldDB" id="A0A8K0CK31"/>
<dbReference type="Pfam" id="PF00379">
    <property type="entry name" value="Chitin_bind_4"/>
    <property type="match status" value="1"/>
</dbReference>
<dbReference type="InterPro" id="IPR000618">
    <property type="entry name" value="Insect_cuticle"/>
</dbReference>
<reference evidence="3" key="1">
    <citation type="submission" date="2019-08" db="EMBL/GenBank/DDBJ databases">
        <title>The genome of the North American firefly Photinus pyralis.</title>
        <authorList>
            <consortium name="Photinus pyralis genome working group"/>
            <person name="Fallon T.R."/>
            <person name="Sander Lower S.E."/>
            <person name="Weng J.-K."/>
        </authorList>
    </citation>
    <scope>NUCLEOTIDE SEQUENCE</scope>
    <source>
        <strain evidence="3">TRF0915ILg1</strain>
        <tissue evidence="3">Whole body</tissue>
    </source>
</reference>
<dbReference type="EMBL" id="VTPC01089961">
    <property type="protein sequence ID" value="KAF2885382.1"/>
    <property type="molecule type" value="Genomic_DNA"/>
</dbReference>
<gene>
    <name evidence="3" type="ORF">ILUMI_20780</name>
</gene>
<dbReference type="PROSITE" id="PS00233">
    <property type="entry name" value="CHIT_BIND_RR_1"/>
    <property type="match status" value="1"/>
</dbReference>
<evidence type="ECO:0000313" key="4">
    <source>
        <dbReference type="Proteomes" id="UP000801492"/>
    </source>
</evidence>
<evidence type="ECO:0000256" key="1">
    <source>
        <dbReference type="ARBA" id="ARBA00022460"/>
    </source>
</evidence>
<dbReference type="Proteomes" id="UP000801492">
    <property type="component" value="Unassembled WGS sequence"/>
</dbReference>
<evidence type="ECO:0000256" key="2">
    <source>
        <dbReference type="PROSITE-ProRule" id="PRU00497"/>
    </source>
</evidence>
<proteinExistence type="predicted"/>